<sequence>MAPRPEGPLWSLFVEYPLCDAIFDDQRLVIEDLLHGGGARSVVSVDQLFDGAFLRVVVPRRRIFVSLQGADAPERAVAWFPGSEAEQIESAIARACGLPPGTAVELLDGDAAVVISPTIPNDSVLKNPMTDQEA</sequence>
<organism evidence="1 2">
    <name type="scientific">Prorocentrum cordatum</name>
    <dbReference type="NCBI Taxonomy" id="2364126"/>
    <lineage>
        <taxon>Eukaryota</taxon>
        <taxon>Sar</taxon>
        <taxon>Alveolata</taxon>
        <taxon>Dinophyceae</taxon>
        <taxon>Prorocentrales</taxon>
        <taxon>Prorocentraceae</taxon>
        <taxon>Prorocentrum</taxon>
    </lineage>
</organism>
<evidence type="ECO:0008006" key="3">
    <source>
        <dbReference type="Google" id="ProtNLM"/>
    </source>
</evidence>
<comment type="caution">
    <text evidence="1">The sequence shown here is derived from an EMBL/GenBank/DDBJ whole genome shotgun (WGS) entry which is preliminary data.</text>
</comment>
<proteinExistence type="predicted"/>
<evidence type="ECO:0000313" key="2">
    <source>
        <dbReference type="Proteomes" id="UP001189429"/>
    </source>
</evidence>
<gene>
    <name evidence="1" type="ORF">PCOR1329_LOCUS69312</name>
</gene>
<reference evidence="1" key="1">
    <citation type="submission" date="2023-10" db="EMBL/GenBank/DDBJ databases">
        <authorList>
            <person name="Chen Y."/>
            <person name="Shah S."/>
            <person name="Dougan E. K."/>
            <person name="Thang M."/>
            <person name="Chan C."/>
        </authorList>
    </citation>
    <scope>NUCLEOTIDE SEQUENCE [LARGE SCALE GENOMIC DNA]</scope>
</reference>
<dbReference type="Proteomes" id="UP001189429">
    <property type="component" value="Unassembled WGS sequence"/>
</dbReference>
<dbReference type="EMBL" id="CAUYUJ010019089">
    <property type="protein sequence ID" value="CAK0888540.1"/>
    <property type="molecule type" value="Genomic_DNA"/>
</dbReference>
<name>A0ABN9WPD9_9DINO</name>
<protein>
    <recommendedName>
        <fullName evidence="3">Ubiquitinyl hydrolase 1</fullName>
    </recommendedName>
</protein>
<keyword evidence="2" id="KW-1185">Reference proteome</keyword>
<accession>A0ABN9WPD9</accession>
<evidence type="ECO:0000313" key="1">
    <source>
        <dbReference type="EMBL" id="CAK0888540.1"/>
    </source>
</evidence>